<dbReference type="AlphaFoldDB" id="A0A290HTA8"/>
<reference evidence="2" key="1">
    <citation type="submission" date="2017-09" db="EMBL/GenBank/DDBJ databases">
        <title>The complete genome of Sulfurospirillum sp. JPD-1.</title>
        <authorList>
            <person name="Goris T."/>
        </authorList>
    </citation>
    <scope>NUCLEOTIDE SEQUENCE [LARGE SCALE GENOMIC DNA]</scope>
    <source>
        <strain evidence="2">JPD-1</strain>
    </source>
</reference>
<sequence length="285" mass="32029">MSKPTIKSILAPYVVTLEAFTPLCDTPFRLNALNGIYGLAKVGKTTFVLEMLNSLLKPHDYQIHWLDGDRNGELMGKYPNISHLPLGRRAEAIQSLIDKTIDLTNHILIIDSFKNFTFGYSTDDNAGCQSIFDMYQKLLDKGATLIVIFHATKLRENGTLVGIKVKGNEDVIESNMDFLFKFERTDTYSKLIVQCSRDRMVQAGNEFTYTDKSWLESEIRSIVVKEPNISLRDLKKISGMSGLESEIDSLKGIVFFIESVKATGGGRPKDIVRLIEPKKEVLVSP</sequence>
<dbReference type="EMBL" id="CP023275">
    <property type="protein sequence ID" value="ATB69056.1"/>
    <property type="molecule type" value="Genomic_DNA"/>
</dbReference>
<gene>
    <name evidence="1" type="ORF">SJPD1_0944</name>
</gene>
<protein>
    <submittedName>
        <fullName evidence="1">Uncharacterized protein</fullName>
    </submittedName>
</protein>
<dbReference type="SUPFAM" id="SSF52540">
    <property type="entry name" value="P-loop containing nucleoside triphosphate hydrolases"/>
    <property type="match status" value="1"/>
</dbReference>
<dbReference type="InterPro" id="IPR027417">
    <property type="entry name" value="P-loop_NTPase"/>
</dbReference>
<dbReference type="Proteomes" id="UP000217349">
    <property type="component" value="Chromosome"/>
</dbReference>
<name>A0A290HTA8_9BACT</name>
<dbReference type="KEGG" id="sulj:SJPD1_0944"/>
<evidence type="ECO:0000313" key="2">
    <source>
        <dbReference type="Proteomes" id="UP000217349"/>
    </source>
</evidence>
<proteinExistence type="predicted"/>
<dbReference type="RefSeq" id="WP_096046185.1">
    <property type="nucleotide sequence ID" value="NZ_CP023275.1"/>
</dbReference>
<evidence type="ECO:0000313" key="1">
    <source>
        <dbReference type="EMBL" id="ATB69056.1"/>
    </source>
</evidence>
<accession>A0A290HTA8</accession>
<organism evidence="1 2">
    <name type="scientific">Sulfurospirillum diekertiae</name>
    <dbReference type="NCBI Taxonomy" id="1854492"/>
    <lineage>
        <taxon>Bacteria</taxon>
        <taxon>Pseudomonadati</taxon>
        <taxon>Campylobacterota</taxon>
        <taxon>Epsilonproteobacteria</taxon>
        <taxon>Campylobacterales</taxon>
        <taxon>Sulfurospirillaceae</taxon>
        <taxon>Sulfurospirillum</taxon>
    </lineage>
</organism>